<dbReference type="PROSITE" id="PS51880">
    <property type="entry name" value="TGS"/>
    <property type="match status" value="1"/>
</dbReference>
<dbReference type="EMBL" id="HBHW01006349">
    <property type="protein sequence ID" value="CAE0036847.1"/>
    <property type="molecule type" value="Transcribed_RNA"/>
</dbReference>
<dbReference type="CDD" id="cd05399">
    <property type="entry name" value="NT_Rel-Spo_like"/>
    <property type="match status" value="1"/>
</dbReference>
<feature type="domain" description="TGS" evidence="6">
    <location>
        <begin position="542"/>
        <end position="603"/>
    </location>
</feature>
<dbReference type="InterPro" id="IPR004095">
    <property type="entry name" value="TGS"/>
</dbReference>
<dbReference type="Pfam" id="PF13291">
    <property type="entry name" value="ACT_4"/>
    <property type="match status" value="1"/>
</dbReference>
<dbReference type="CDD" id="cd01668">
    <property type="entry name" value="TGS_RSH"/>
    <property type="match status" value="1"/>
</dbReference>
<dbReference type="Gene3D" id="3.10.20.30">
    <property type="match status" value="1"/>
</dbReference>
<dbReference type="SUPFAM" id="SSF81271">
    <property type="entry name" value="TGS-like"/>
    <property type="match status" value="1"/>
</dbReference>
<dbReference type="InterPro" id="IPR004811">
    <property type="entry name" value="RelA/Spo_fam"/>
</dbReference>
<dbReference type="FunFam" id="3.10.20.30:FF:000002">
    <property type="entry name" value="GTP pyrophosphokinase (RelA/SpoT)"/>
    <property type="match status" value="1"/>
</dbReference>
<dbReference type="NCBIfam" id="TIGR00691">
    <property type="entry name" value="spoT_relA"/>
    <property type="match status" value="1"/>
</dbReference>
<dbReference type="InterPro" id="IPR007685">
    <property type="entry name" value="RelA_SpoT"/>
</dbReference>
<dbReference type="PROSITE" id="PS51671">
    <property type="entry name" value="ACT"/>
    <property type="match status" value="1"/>
</dbReference>
<evidence type="ECO:0000256" key="3">
    <source>
        <dbReference type="ARBA" id="ARBA00075768"/>
    </source>
</evidence>
<dbReference type="Pfam" id="PF02824">
    <property type="entry name" value="TGS"/>
    <property type="match status" value="1"/>
</dbReference>
<evidence type="ECO:0000259" key="6">
    <source>
        <dbReference type="PROSITE" id="PS51880"/>
    </source>
</evidence>
<comment type="similarity">
    <text evidence="1">Belongs to the RelA/SpoT family.</text>
</comment>
<dbReference type="InterPro" id="IPR003607">
    <property type="entry name" value="HD/PDEase_dom"/>
</dbReference>
<dbReference type="InterPro" id="IPR012676">
    <property type="entry name" value="TGS-like"/>
</dbReference>
<dbReference type="SUPFAM" id="SSF109604">
    <property type="entry name" value="HD-domain/PDEase-like"/>
    <property type="match status" value="1"/>
</dbReference>
<dbReference type="InterPro" id="IPR002912">
    <property type="entry name" value="ACT_dom"/>
</dbReference>
<name>A0A7S3E7S0_9RHOD</name>
<reference evidence="7" key="1">
    <citation type="submission" date="2021-01" db="EMBL/GenBank/DDBJ databases">
        <authorList>
            <person name="Corre E."/>
            <person name="Pelletier E."/>
            <person name="Niang G."/>
            <person name="Scheremetjew M."/>
            <person name="Finn R."/>
            <person name="Kale V."/>
            <person name="Holt S."/>
            <person name="Cochrane G."/>
            <person name="Meng A."/>
            <person name="Brown T."/>
            <person name="Cohen L."/>
        </authorList>
    </citation>
    <scope>NUCLEOTIDE SEQUENCE</scope>
    <source>
        <strain evidence="7">CCMP 769</strain>
    </source>
</reference>
<dbReference type="SMART" id="SM00954">
    <property type="entry name" value="RelA_SpoT"/>
    <property type="match status" value="1"/>
</dbReference>
<protein>
    <recommendedName>
        <fullName evidence="2">Putative GTP diphosphokinase RSH1, chloroplastic</fullName>
    </recommendedName>
    <alternativeName>
        <fullName evidence="3">RelA/SpoT homolog 1</fullName>
    </alternativeName>
    <alternativeName>
        <fullName evidence="4">ppGpp synthetase RSH1</fullName>
    </alternativeName>
</protein>
<gene>
    <name evidence="7" type="ORF">RMAR00112_LOCUS4795</name>
    <name evidence="8" type="ORF">RMAR00112_LOCUS4797</name>
</gene>
<evidence type="ECO:0000313" key="7">
    <source>
        <dbReference type="EMBL" id="CAE0036845.1"/>
    </source>
</evidence>
<dbReference type="InterPro" id="IPR033655">
    <property type="entry name" value="TGS_RelA/SpoT"/>
</dbReference>
<evidence type="ECO:0000313" key="8">
    <source>
        <dbReference type="EMBL" id="CAE0036847.1"/>
    </source>
</evidence>
<dbReference type="InterPro" id="IPR012675">
    <property type="entry name" value="Beta-grasp_dom_sf"/>
</dbReference>
<dbReference type="GO" id="GO:0015969">
    <property type="term" value="P:guanosine tetraphosphate metabolic process"/>
    <property type="evidence" value="ECO:0007669"/>
    <property type="project" value="InterPro"/>
</dbReference>
<evidence type="ECO:0000256" key="4">
    <source>
        <dbReference type="ARBA" id="ARBA00082153"/>
    </source>
</evidence>
<accession>A0A7S3E7S0</accession>
<dbReference type="CDD" id="cd00077">
    <property type="entry name" value="HDc"/>
    <property type="match status" value="1"/>
</dbReference>
<dbReference type="AlphaFoldDB" id="A0A7S3E7S0"/>
<dbReference type="PANTHER" id="PTHR43061">
    <property type="entry name" value="GTP DIPHOSPHOKINASE RSH1, CHLOROPLASTIC-RELATED"/>
    <property type="match status" value="1"/>
</dbReference>
<sequence length="917" mass="103205">MNSAGFVCHWSSEWWKRQKNWYDAEKRWRPRTGDTAVMCLGNESLLESGAEIAGGSITSMNVKVNGVNGRITASDSAMLRYMDDLHPRIGYLRPQCRERILKALTLADIAHEGQLRKSGEPFIIHPVAVAVILAELRLDRDTLIAGLLHDTVEDTPVTLDELESLFGTDVRKIVEGETKFSKLASKVHKSVQTSTQPTVVADQDEKVFGKNVHVLTPMEMGALVGEKKEEEVDKQAEYLRNMFLAMTEDVRVIIVKLADRLHNMRTLQFMKPEKQKKIAAETLDFFAPLAHRLGMRRIKSELEELSFKYLYPEEYEKLRKDVESLYRRSNHEYYLQEAQETLSELLMNDDVLIPKNVSVKPRVNSLEVIRTMKPLYSIYQKIRRGETLPTMLDLSTLVVVIGVQTDDEDKSKQSAFEKNACYHVLGRIHELWQPLPGRMKDYIAFPKPNGYQSLHTTVFQGPNTRFVPLDIHIRTKAMHKIAEEGIAVDVFSTDPESGGVESDSNWRERITLWLRSIREYCHEFSDSSRDLVDAVRYDLLGNRVFVFTPKGRIIDLPKDSTPVDVAYRIHSEVGHRMIGSHVNGRTVGLDHKLQNADLVEIMTDPSAPGPSLDWLDFAKTRTARSKIRKLLREKERGSQMEAGRRILKEAARTRLEPVPSDAGIREILPSIQSTVNGKQLRNVEDLYVALSSFAVIDGGDTELEPMVLDLLRDRRAKVFRDSSKSPTWTDNGLQETEAPADLDDEEVVPSLATCCRPVRGDKVKALRSVHSPQSLTVHRAQCSCLDKVEAGGSALVEEFDWNNSDDIDFCPVQAVIEAKDSVGLLAAVSSCITELGKPIVKSASSSYATGYATLAYEFLVEDIDALTLVLESLRGMEGIDSVRRKGDPTTPSVDQALDVDDKAKALLDDESIWTEEL</sequence>
<dbReference type="SUPFAM" id="SSF81301">
    <property type="entry name" value="Nucleotidyltransferase"/>
    <property type="match status" value="1"/>
</dbReference>
<dbReference type="PANTHER" id="PTHR43061:SF1">
    <property type="entry name" value="GTP DIPHOSPHOKINASE RSH1, CHLOROPLASTIC-RELATED"/>
    <property type="match status" value="1"/>
</dbReference>
<dbReference type="Gene3D" id="3.30.70.260">
    <property type="match status" value="1"/>
</dbReference>
<feature type="domain" description="ACT" evidence="5">
    <location>
        <begin position="813"/>
        <end position="887"/>
    </location>
</feature>
<dbReference type="Pfam" id="PF13328">
    <property type="entry name" value="HD_4"/>
    <property type="match status" value="1"/>
</dbReference>
<dbReference type="EMBL" id="HBHW01006347">
    <property type="protein sequence ID" value="CAE0036845.1"/>
    <property type="molecule type" value="Transcribed_RNA"/>
</dbReference>
<organism evidence="7">
    <name type="scientific">Rhodosorus marinus</name>
    <dbReference type="NCBI Taxonomy" id="101924"/>
    <lineage>
        <taxon>Eukaryota</taxon>
        <taxon>Rhodophyta</taxon>
        <taxon>Stylonematophyceae</taxon>
        <taxon>Stylonematales</taxon>
        <taxon>Stylonemataceae</taxon>
        <taxon>Rhodosorus</taxon>
    </lineage>
</organism>
<evidence type="ECO:0000259" key="5">
    <source>
        <dbReference type="PROSITE" id="PS51671"/>
    </source>
</evidence>
<proteinExistence type="inferred from homology"/>
<dbReference type="SMART" id="SM00471">
    <property type="entry name" value="HDc"/>
    <property type="match status" value="1"/>
</dbReference>
<dbReference type="Gene3D" id="1.10.3210.10">
    <property type="entry name" value="Hypothetical protein af1432"/>
    <property type="match status" value="1"/>
</dbReference>
<dbReference type="Gene3D" id="3.30.460.10">
    <property type="entry name" value="Beta Polymerase, domain 2"/>
    <property type="match status" value="1"/>
</dbReference>
<evidence type="ECO:0000256" key="2">
    <source>
        <dbReference type="ARBA" id="ARBA00070102"/>
    </source>
</evidence>
<dbReference type="InterPro" id="IPR043519">
    <property type="entry name" value="NT_sf"/>
</dbReference>
<evidence type="ECO:0000256" key="1">
    <source>
        <dbReference type="ARBA" id="ARBA00007476"/>
    </source>
</evidence>
<dbReference type="Pfam" id="PF04607">
    <property type="entry name" value="RelA_SpoT"/>
    <property type="match status" value="1"/>
</dbReference>